<dbReference type="Proteomes" id="UP000239759">
    <property type="component" value="Unassembled WGS sequence"/>
</dbReference>
<dbReference type="PROSITE" id="PS50943">
    <property type="entry name" value="HTH_CROC1"/>
    <property type="match status" value="1"/>
</dbReference>
<dbReference type="GeneID" id="61077538"/>
<name>A0AAP8U4B3_BRELA</name>
<dbReference type="GO" id="GO:0003677">
    <property type="term" value="F:DNA binding"/>
    <property type="evidence" value="ECO:0007669"/>
    <property type="project" value="InterPro"/>
</dbReference>
<evidence type="ECO:0000313" key="3">
    <source>
        <dbReference type="Proteomes" id="UP000239759"/>
    </source>
</evidence>
<gene>
    <name evidence="2" type="ORF">C4A77_16795</name>
</gene>
<dbReference type="CDD" id="cd00093">
    <property type="entry name" value="HTH_XRE"/>
    <property type="match status" value="1"/>
</dbReference>
<dbReference type="SMART" id="SM00530">
    <property type="entry name" value="HTH_XRE"/>
    <property type="match status" value="1"/>
</dbReference>
<dbReference type="AlphaFoldDB" id="A0AAP8U4B3"/>
<feature type="domain" description="HTH cro/C1-type" evidence="1">
    <location>
        <begin position="6"/>
        <end position="61"/>
    </location>
</feature>
<dbReference type="InterPro" id="IPR010982">
    <property type="entry name" value="Lambda_DNA-bd_dom_sf"/>
</dbReference>
<dbReference type="InterPro" id="IPR001387">
    <property type="entry name" value="Cro/C1-type_HTH"/>
</dbReference>
<dbReference type="EMBL" id="PRKQ01000022">
    <property type="protein sequence ID" value="PPA93659.1"/>
    <property type="molecule type" value="Genomic_DNA"/>
</dbReference>
<accession>A0AAP8U4B3</accession>
<evidence type="ECO:0000313" key="2">
    <source>
        <dbReference type="EMBL" id="PPA93659.1"/>
    </source>
</evidence>
<evidence type="ECO:0000259" key="1">
    <source>
        <dbReference type="PROSITE" id="PS50943"/>
    </source>
</evidence>
<comment type="caution">
    <text evidence="2">The sequence shown here is derived from an EMBL/GenBank/DDBJ whole genome shotgun (WGS) entry which is preliminary data.</text>
</comment>
<sequence length="65" mass="7381">MMKSRLKVILAERNLTQQELKMKMKYPVANSTLSNIVNGTIPKLETASDIAQALAMKVEDIWVFE</sequence>
<dbReference type="SUPFAM" id="SSF47413">
    <property type="entry name" value="lambda repressor-like DNA-binding domains"/>
    <property type="match status" value="1"/>
</dbReference>
<dbReference type="Pfam" id="PF01381">
    <property type="entry name" value="HTH_3"/>
    <property type="match status" value="1"/>
</dbReference>
<reference evidence="2 3" key="1">
    <citation type="submission" date="2018-02" db="EMBL/GenBank/DDBJ databases">
        <title>Comparative analysis of genomes of three Brevibacillus laterosporus strains producers of potent antimicrobials isolated from silage.</title>
        <authorList>
            <person name="Kojic M."/>
            <person name="Miljkovic M."/>
            <person name="Studholme D."/>
            <person name="Filipic B."/>
        </authorList>
    </citation>
    <scope>NUCLEOTIDE SEQUENCE [LARGE SCALE GENOMIC DNA]</scope>
    <source>
        <strain evidence="2 3">BGSP11</strain>
    </source>
</reference>
<organism evidence="2 3">
    <name type="scientific">Brevibacillus laterosporus</name>
    <name type="common">Bacillus laterosporus</name>
    <dbReference type="NCBI Taxonomy" id="1465"/>
    <lineage>
        <taxon>Bacteria</taxon>
        <taxon>Bacillati</taxon>
        <taxon>Bacillota</taxon>
        <taxon>Bacilli</taxon>
        <taxon>Bacillales</taxon>
        <taxon>Paenibacillaceae</taxon>
        <taxon>Brevibacillus</taxon>
    </lineage>
</organism>
<dbReference type="RefSeq" id="WP_018671963.1">
    <property type="nucleotide sequence ID" value="NZ_JANSGY010000044.1"/>
</dbReference>
<proteinExistence type="predicted"/>
<protein>
    <submittedName>
        <fullName evidence="2">Transcriptional regulator</fullName>
    </submittedName>
</protein>
<dbReference type="Gene3D" id="1.10.260.40">
    <property type="entry name" value="lambda repressor-like DNA-binding domains"/>
    <property type="match status" value="1"/>
</dbReference>